<dbReference type="InterPro" id="IPR045584">
    <property type="entry name" value="Pilin-like"/>
</dbReference>
<keyword evidence="1" id="KW-1133">Transmembrane helix</keyword>
<proteinExistence type="predicted"/>
<dbReference type="InterPro" id="IPR031982">
    <property type="entry name" value="PilE-like"/>
</dbReference>
<dbReference type="PANTHER" id="PTHR30093">
    <property type="entry name" value="GENERAL SECRETION PATHWAY PROTEIN G"/>
    <property type="match status" value="1"/>
</dbReference>
<dbReference type="GO" id="GO:0043683">
    <property type="term" value="P:type IV pilus assembly"/>
    <property type="evidence" value="ECO:0007669"/>
    <property type="project" value="InterPro"/>
</dbReference>
<keyword evidence="1" id="KW-0472">Membrane</keyword>
<accession>A0A2W5SK46</accession>
<dbReference type="SUPFAM" id="SSF54523">
    <property type="entry name" value="Pili subunits"/>
    <property type="match status" value="1"/>
</dbReference>
<organism evidence="2 3">
    <name type="scientific">Variovorax paradoxus</name>
    <dbReference type="NCBI Taxonomy" id="34073"/>
    <lineage>
        <taxon>Bacteria</taxon>
        <taxon>Pseudomonadati</taxon>
        <taxon>Pseudomonadota</taxon>
        <taxon>Betaproteobacteria</taxon>
        <taxon>Burkholderiales</taxon>
        <taxon>Comamonadaceae</taxon>
        <taxon>Variovorax</taxon>
    </lineage>
</organism>
<sequence length="138" mass="14806">MTGFALIELMIVVVVIGILAAVAYPTYQDSILKGRRAEARAALGEFMQQQERHMTQNGAYKSVSLGEAGTPFKTWSGDSGPTGASYLMKAEACQTGMLLNLCVRLTAVPQRPDPIGDLWMTSTGEKGCTDGSKGVCWK</sequence>
<name>A0A2W5SK46_VARPD</name>
<dbReference type="Gene3D" id="3.30.700.10">
    <property type="entry name" value="Glycoprotein, Type 4 Pilin"/>
    <property type="match status" value="1"/>
</dbReference>
<dbReference type="Pfam" id="PF16732">
    <property type="entry name" value="ComP_DUS"/>
    <property type="match status" value="1"/>
</dbReference>
<feature type="transmembrane region" description="Helical" evidence="1">
    <location>
        <begin position="6"/>
        <end position="27"/>
    </location>
</feature>
<evidence type="ECO:0000313" key="2">
    <source>
        <dbReference type="EMBL" id="PZQ75200.1"/>
    </source>
</evidence>
<protein>
    <submittedName>
        <fullName evidence="2">Pilus assembly protein PilE</fullName>
    </submittedName>
</protein>
<evidence type="ECO:0000256" key="1">
    <source>
        <dbReference type="SAM" id="Phobius"/>
    </source>
</evidence>
<dbReference type="Pfam" id="PF07963">
    <property type="entry name" value="N_methyl"/>
    <property type="match status" value="1"/>
</dbReference>
<comment type="caution">
    <text evidence="2">The sequence shown here is derived from an EMBL/GenBank/DDBJ whole genome shotgun (WGS) entry which is preliminary data.</text>
</comment>
<dbReference type="AlphaFoldDB" id="A0A2W5SK46"/>
<dbReference type="Proteomes" id="UP000249135">
    <property type="component" value="Unassembled WGS sequence"/>
</dbReference>
<evidence type="ECO:0000313" key="3">
    <source>
        <dbReference type="Proteomes" id="UP000249135"/>
    </source>
</evidence>
<dbReference type="PANTHER" id="PTHR30093:SF47">
    <property type="entry name" value="TYPE IV PILUS NON-CORE MINOR PILIN PILE"/>
    <property type="match status" value="1"/>
</dbReference>
<keyword evidence="1" id="KW-0812">Transmembrane</keyword>
<dbReference type="InterPro" id="IPR012902">
    <property type="entry name" value="N_methyl_site"/>
</dbReference>
<dbReference type="EMBL" id="QFPP01000097">
    <property type="protein sequence ID" value="PZQ75200.1"/>
    <property type="molecule type" value="Genomic_DNA"/>
</dbReference>
<reference evidence="2 3" key="1">
    <citation type="submission" date="2017-08" db="EMBL/GenBank/DDBJ databases">
        <title>Infants hospitalized years apart are colonized by the same room-sourced microbial strains.</title>
        <authorList>
            <person name="Brooks B."/>
            <person name="Olm M.R."/>
            <person name="Firek B.A."/>
            <person name="Baker R."/>
            <person name="Thomas B.C."/>
            <person name="Morowitz M.J."/>
            <person name="Banfield J.F."/>
        </authorList>
    </citation>
    <scope>NUCLEOTIDE SEQUENCE [LARGE SCALE GENOMIC DNA]</scope>
    <source>
        <strain evidence="2">S2_005_003_R2_41</strain>
    </source>
</reference>
<dbReference type="NCBIfam" id="TIGR02532">
    <property type="entry name" value="IV_pilin_GFxxxE"/>
    <property type="match status" value="1"/>
</dbReference>
<gene>
    <name evidence="2" type="ORF">DI563_10255</name>
</gene>